<evidence type="ECO:0000256" key="4">
    <source>
        <dbReference type="ARBA" id="ARBA00023163"/>
    </source>
</evidence>
<sequence>MQLRHLRYFCAVAEHGSFTTAARQLNVSQSGVSGQVHDLEKKIGVVLFQRNQRQLTLTPEGAVFFHEAREILIRADRAVELVRRSSQGVSGTLTVGLCGPVTAAFLPKLIRRFRKQFPGVAVALRELLPSEQIEALLNSDIDIAFTRGIPAGSKPFVGHELLVREPLVVALPKEHPLAGEQTIALNRLAKERLIVFCRDGAPEVFDAIVAVCKKAKFSPRIGDTPSAWQSILTMVEADEGVGLIPSCVQYLRSTDVIFRPLADKRCKVDAIFAWRRHESSAVTDAFLALLRAKRTELQRANER</sequence>
<dbReference type="EMBL" id="CP002467">
    <property type="protein sequence ID" value="ADV84475.1"/>
    <property type="molecule type" value="Genomic_DNA"/>
</dbReference>
<dbReference type="CDD" id="cd08414">
    <property type="entry name" value="PBP2_LTTR_aromatics_like"/>
    <property type="match status" value="1"/>
</dbReference>
<dbReference type="STRING" id="401053.AciPR4_3725"/>
<evidence type="ECO:0000313" key="7">
    <source>
        <dbReference type="Proteomes" id="UP000006844"/>
    </source>
</evidence>
<organism evidence="6 7">
    <name type="scientific">Terriglobus saanensis (strain ATCC BAA-1853 / DSM 23119 / SP1PR4)</name>
    <dbReference type="NCBI Taxonomy" id="401053"/>
    <lineage>
        <taxon>Bacteria</taxon>
        <taxon>Pseudomonadati</taxon>
        <taxon>Acidobacteriota</taxon>
        <taxon>Terriglobia</taxon>
        <taxon>Terriglobales</taxon>
        <taxon>Acidobacteriaceae</taxon>
        <taxon>Terriglobus</taxon>
    </lineage>
</organism>
<keyword evidence="3" id="KW-0238">DNA-binding</keyword>
<dbReference type="PROSITE" id="PS50931">
    <property type="entry name" value="HTH_LYSR"/>
    <property type="match status" value="1"/>
</dbReference>
<dbReference type="AlphaFoldDB" id="E8V0J2"/>
<dbReference type="InterPro" id="IPR036388">
    <property type="entry name" value="WH-like_DNA-bd_sf"/>
</dbReference>
<dbReference type="eggNOG" id="COG0583">
    <property type="taxonomic scope" value="Bacteria"/>
</dbReference>
<dbReference type="InterPro" id="IPR005119">
    <property type="entry name" value="LysR_subst-bd"/>
</dbReference>
<keyword evidence="4" id="KW-0804">Transcription</keyword>
<dbReference type="RefSeq" id="WP_013570205.1">
    <property type="nucleotide sequence ID" value="NC_014963.1"/>
</dbReference>
<dbReference type="Pfam" id="PF00126">
    <property type="entry name" value="HTH_1"/>
    <property type="match status" value="1"/>
</dbReference>
<accession>E8V0J2</accession>
<dbReference type="Gene3D" id="3.40.190.10">
    <property type="entry name" value="Periplasmic binding protein-like II"/>
    <property type="match status" value="2"/>
</dbReference>
<dbReference type="InterPro" id="IPR000847">
    <property type="entry name" value="LysR_HTH_N"/>
</dbReference>
<dbReference type="SUPFAM" id="SSF53850">
    <property type="entry name" value="Periplasmic binding protein-like II"/>
    <property type="match status" value="1"/>
</dbReference>
<dbReference type="GO" id="GO:0032993">
    <property type="term" value="C:protein-DNA complex"/>
    <property type="evidence" value="ECO:0007669"/>
    <property type="project" value="TreeGrafter"/>
</dbReference>
<evidence type="ECO:0000256" key="3">
    <source>
        <dbReference type="ARBA" id="ARBA00023125"/>
    </source>
</evidence>
<keyword evidence="2" id="KW-0805">Transcription regulation</keyword>
<name>E8V0J2_TERSS</name>
<dbReference type="GO" id="GO:0003700">
    <property type="term" value="F:DNA-binding transcription factor activity"/>
    <property type="evidence" value="ECO:0007669"/>
    <property type="project" value="InterPro"/>
</dbReference>
<dbReference type="FunFam" id="1.10.10.10:FF:000001">
    <property type="entry name" value="LysR family transcriptional regulator"/>
    <property type="match status" value="1"/>
</dbReference>
<dbReference type="SUPFAM" id="SSF46785">
    <property type="entry name" value="Winged helix' DNA-binding domain"/>
    <property type="match status" value="1"/>
</dbReference>
<dbReference type="InterPro" id="IPR036390">
    <property type="entry name" value="WH_DNA-bd_sf"/>
</dbReference>
<gene>
    <name evidence="6" type="ordered locus">AciPR4_3725</name>
</gene>
<dbReference type="GO" id="GO:0003677">
    <property type="term" value="F:DNA binding"/>
    <property type="evidence" value="ECO:0007669"/>
    <property type="project" value="UniProtKB-KW"/>
</dbReference>
<dbReference type="OrthoDB" id="108771at2"/>
<dbReference type="PANTHER" id="PTHR30346">
    <property type="entry name" value="TRANSCRIPTIONAL DUAL REGULATOR HCAR-RELATED"/>
    <property type="match status" value="1"/>
</dbReference>
<dbReference type="PANTHER" id="PTHR30346:SF0">
    <property type="entry name" value="HCA OPERON TRANSCRIPTIONAL ACTIVATOR HCAR"/>
    <property type="match status" value="1"/>
</dbReference>
<evidence type="ECO:0000313" key="6">
    <source>
        <dbReference type="EMBL" id="ADV84475.1"/>
    </source>
</evidence>
<dbReference type="PRINTS" id="PR00039">
    <property type="entry name" value="HTHLYSR"/>
</dbReference>
<evidence type="ECO:0000256" key="1">
    <source>
        <dbReference type="ARBA" id="ARBA00009437"/>
    </source>
</evidence>
<proteinExistence type="inferred from homology"/>
<evidence type="ECO:0000256" key="2">
    <source>
        <dbReference type="ARBA" id="ARBA00023015"/>
    </source>
</evidence>
<dbReference type="HOGENOM" id="CLU_039613_6_4_0"/>
<dbReference type="Proteomes" id="UP000006844">
    <property type="component" value="Chromosome"/>
</dbReference>
<feature type="domain" description="HTH lysR-type" evidence="5">
    <location>
        <begin position="1"/>
        <end position="58"/>
    </location>
</feature>
<dbReference type="Gene3D" id="1.10.10.10">
    <property type="entry name" value="Winged helix-like DNA-binding domain superfamily/Winged helix DNA-binding domain"/>
    <property type="match status" value="1"/>
</dbReference>
<dbReference type="Pfam" id="PF03466">
    <property type="entry name" value="LysR_substrate"/>
    <property type="match status" value="1"/>
</dbReference>
<keyword evidence="7" id="KW-1185">Reference proteome</keyword>
<dbReference type="KEGG" id="tsa:AciPR4_3725"/>
<protein>
    <submittedName>
        <fullName evidence="6">Transcriptional regulator, LysR family</fullName>
    </submittedName>
</protein>
<reference evidence="6 7" key="1">
    <citation type="journal article" date="2012" name="Stand. Genomic Sci.">
        <title>Complete genome sequence of Terriglobus saanensis type strain SP1PR4(T), an Acidobacteria from tundra soil.</title>
        <authorList>
            <person name="Rawat S.R."/>
            <person name="Mannisto M.K."/>
            <person name="Starovoytov V."/>
            <person name="Goodwin L."/>
            <person name="Nolan M."/>
            <person name="Hauser L."/>
            <person name="Land M."/>
            <person name="Davenport K.W."/>
            <person name="Woyke T."/>
            <person name="Haggblom M.M."/>
        </authorList>
    </citation>
    <scope>NUCLEOTIDE SEQUENCE</scope>
    <source>
        <strain evidence="7">ATCC BAA-1853 / DSM 23119 / SP1PR4</strain>
    </source>
</reference>
<evidence type="ECO:0000259" key="5">
    <source>
        <dbReference type="PROSITE" id="PS50931"/>
    </source>
</evidence>
<comment type="similarity">
    <text evidence="1">Belongs to the LysR transcriptional regulatory family.</text>
</comment>